<dbReference type="OrthoDB" id="63487at2"/>
<dbReference type="InterPro" id="IPR052519">
    <property type="entry name" value="Euk-type_GlcNAc_Kinase"/>
</dbReference>
<dbReference type="SUPFAM" id="SSF53067">
    <property type="entry name" value="Actin-like ATPase domain"/>
    <property type="match status" value="2"/>
</dbReference>
<proteinExistence type="predicted"/>
<dbReference type="GO" id="GO:0016301">
    <property type="term" value="F:kinase activity"/>
    <property type="evidence" value="ECO:0007669"/>
    <property type="project" value="UniProtKB-KW"/>
</dbReference>
<dbReference type="PANTHER" id="PTHR43190:SF3">
    <property type="entry name" value="N-ACETYL-D-GLUCOSAMINE KINASE"/>
    <property type="match status" value="1"/>
</dbReference>
<reference evidence="2 3" key="1">
    <citation type="submission" date="2017-04" db="EMBL/GenBank/DDBJ databases">
        <title>Kefir bacterial isolates.</title>
        <authorList>
            <person name="Kim Y."/>
            <person name="Blasche S."/>
            <person name="Patil K.R."/>
        </authorList>
    </citation>
    <scope>NUCLEOTIDE SEQUENCE [LARGE SCALE GENOMIC DNA]</scope>
    <source>
        <strain evidence="2 3">KR</strain>
    </source>
</reference>
<accession>A0A269XX78</accession>
<evidence type="ECO:0000259" key="1">
    <source>
        <dbReference type="Pfam" id="PF01869"/>
    </source>
</evidence>
<name>A0A269XX78_9PROT</name>
<evidence type="ECO:0000313" key="3">
    <source>
        <dbReference type="Proteomes" id="UP000216151"/>
    </source>
</evidence>
<dbReference type="Pfam" id="PF01869">
    <property type="entry name" value="BcrAD_BadFG"/>
    <property type="match status" value="1"/>
</dbReference>
<keyword evidence="2" id="KW-0418">Kinase</keyword>
<feature type="domain" description="ATPase BadF/BadG/BcrA/BcrD type" evidence="1">
    <location>
        <begin position="10"/>
        <end position="244"/>
    </location>
</feature>
<dbReference type="CDD" id="cd24007">
    <property type="entry name" value="ASKHA_NBD_eukNAGK-like"/>
    <property type="match status" value="1"/>
</dbReference>
<dbReference type="RefSeq" id="WP_095349969.1">
    <property type="nucleotide sequence ID" value="NZ_JBDNMF010000115.1"/>
</dbReference>
<sequence>MPPAQTLLALDGGGTHTRVALITRDGGLLAHTTGPGCNPYDRPDWTEHLHTLLRAFPHNGLCAAVLGMAGYDGARPSSHQQVDVARAVLGPDIPLELENDVQTAHRAAFAGGAGVFVLAGTGSVAQARTQDGHTTRAGGWGWLFGDEGGGYWIGCQALNHAARFLDDPITPFAPFARAVLHALELPDHGPNAADALREWLRTRPHPRSAVGDVAPIVHALAQTHDPHALAILHAAAAHLADLAHTACRGLVLPPPTAPTSPPAEQPLKGLPWSYGGSVMTSAVVRARVSTLLGQPATPPALPPLGGAALRAAQLAGWEVGAAWVQRLATSLSVQNTQP</sequence>
<dbReference type="InterPro" id="IPR043129">
    <property type="entry name" value="ATPase_NBD"/>
</dbReference>
<gene>
    <name evidence="2" type="ORF">B8X00_09340</name>
</gene>
<protein>
    <submittedName>
        <fullName evidence="2">N-acetylglucosamine kinase</fullName>
    </submittedName>
</protein>
<comment type="caution">
    <text evidence="2">The sequence shown here is derived from an EMBL/GenBank/DDBJ whole genome shotgun (WGS) entry which is preliminary data.</text>
</comment>
<dbReference type="Proteomes" id="UP000216151">
    <property type="component" value="Unassembled WGS sequence"/>
</dbReference>
<dbReference type="InterPro" id="IPR002731">
    <property type="entry name" value="ATPase_BadF"/>
</dbReference>
<keyword evidence="2" id="KW-0808">Transferase</keyword>
<dbReference type="Gene3D" id="3.30.420.40">
    <property type="match status" value="2"/>
</dbReference>
<keyword evidence="3" id="KW-1185">Reference proteome</keyword>
<dbReference type="PANTHER" id="PTHR43190">
    <property type="entry name" value="N-ACETYL-D-GLUCOSAMINE KINASE"/>
    <property type="match status" value="1"/>
</dbReference>
<dbReference type="EMBL" id="NCXK01000011">
    <property type="protein sequence ID" value="PAK77865.1"/>
    <property type="molecule type" value="Genomic_DNA"/>
</dbReference>
<evidence type="ECO:0000313" key="2">
    <source>
        <dbReference type="EMBL" id="PAK77865.1"/>
    </source>
</evidence>
<organism evidence="2 3">
    <name type="scientific">Acetobacter fabarum</name>
    <dbReference type="NCBI Taxonomy" id="483199"/>
    <lineage>
        <taxon>Bacteria</taxon>
        <taxon>Pseudomonadati</taxon>
        <taxon>Pseudomonadota</taxon>
        <taxon>Alphaproteobacteria</taxon>
        <taxon>Acetobacterales</taxon>
        <taxon>Acetobacteraceae</taxon>
        <taxon>Acetobacter</taxon>
    </lineage>
</organism>
<dbReference type="AlphaFoldDB" id="A0A269XX78"/>